<reference evidence="2 3" key="1">
    <citation type="journal article" date="2016" name="Nat. Commun.">
        <title>Ectomycorrhizal ecology is imprinted in the genome of the dominant symbiotic fungus Cenococcum geophilum.</title>
        <authorList>
            <consortium name="DOE Joint Genome Institute"/>
            <person name="Peter M."/>
            <person name="Kohler A."/>
            <person name="Ohm R.A."/>
            <person name="Kuo A."/>
            <person name="Krutzmann J."/>
            <person name="Morin E."/>
            <person name="Arend M."/>
            <person name="Barry K.W."/>
            <person name="Binder M."/>
            <person name="Choi C."/>
            <person name="Clum A."/>
            <person name="Copeland A."/>
            <person name="Grisel N."/>
            <person name="Haridas S."/>
            <person name="Kipfer T."/>
            <person name="LaButti K."/>
            <person name="Lindquist E."/>
            <person name="Lipzen A."/>
            <person name="Maire R."/>
            <person name="Meier B."/>
            <person name="Mihaltcheva S."/>
            <person name="Molinier V."/>
            <person name="Murat C."/>
            <person name="Poggeler S."/>
            <person name="Quandt C.A."/>
            <person name="Sperisen C."/>
            <person name="Tritt A."/>
            <person name="Tisserant E."/>
            <person name="Crous P.W."/>
            <person name="Henrissat B."/>
            <person name="Nehls U."/>
            <person name="Egli S."/>
            <person name="Spatafora J.W."/>
            <person name="Grigoriev I.V."/>
            <person name="Martin F.M."/>
        </authorList>
    </citation>
    <scope>NUCLEOTIDE SEQUENCE [LARGE SCALE GENOMIC DNA]</scope>
    <source>
        <strain evidence="2 3">CBS 207.34</strain>
    </source>
</reference>
<evidence type="ECO:0000313" key="3">
    <source>
        <dbReference type="Proteomes" id="UP000250140"/>
    </source>
</evidence>
<evidence type="ECO:0000313" key="2">
    <source>
        <dbReference type="EMBL" id="OCL14374.1"/>
    </source>
</evidence>
<dbReference type="AlphaFoldDB" id="A0A8E2JYZ9"/>
<gene>
    <name evidence="2" type="ORF">AOQ84DRAFT_435734</name>
</gene>
<evidence type="ECO:0000256" key="1">
    <source>
        <dbReference type="SAM" id="MobiDB-lite"/>
    </source>
</evidence>
<sequence length="262" mass="28049">MSAAVAALERGCRCVIDRASRGRGDWSDWPRAGFESRRELSGRRASDAMATARCEDATMRRKICRTGRSRHWPRESSGDRPPSLLGRGRGVGESLIPKVDDLQASTSSTPSTPSTHPSVGLGGESRATRRRISVGSPYATGVSSARPPGFVERRHDALSGGQTPAAHVCPALPRADSAAVEESPSPLLHATRPRSQGRGGPANSARPGVRSGRRRRRRRPQTALPPVACRFSSPLGDLFCDRIAGGCPQQRPVNLFSTAGMR</sequence>
<keyword evidence="3" id="KW-1185">Reference proteome</keyword>
<feature type="compositionally biased region" description="Low complexity" evidence="1">
    <location>
        <begin position="105"/>
        <end position="118"/>
    </location>
</feature>
<name>A0A8E2JYZ9_9PEZI</name>
<organism evidence="2 3">
    <name type="scientific">Glonium stellatum</name>
    <dbReference type="NCBI Taxonomy" id="574774"/>
    <lineage>
        <taxon>Eukaryota</taxon>
        <taxon>Fungi</taxon>
        <taxon>Dikarya</taxon>
        <taxon>Ascomycota</taxon>
        <taxon>Pezizomycotina</taxon>
        <taxon>Dothideomycetes</taxon>
        <taxon>Pleosporomycetidae</taxon>
        <taxon>Gloniales</taxon>
        <taxon>Gloniaceae</taxon>
        <taxon>Glonium</taxon>
    </lineage>
</organism>
<accession>A0A8E2JYZ9</accession>
<feature type="region of interest" description="Disordered" evidence="1">
    <location>
        <begin position="175"/>
        <end position="227"/>
    </location>
</feature>
<feature type="compositionally biased region" description="Basic residues" evidence="1">
    <location>
        <begin position="211"/>
        <end position="220"/>
    </location>
</feature>
<dbReference type="EMBL" id="KV748582">
    <property type="protein sequence ID" value="OCL14374.1"/>
    <property type="molecule type" value="Genomic_DNA"/>
</dbReference>
<dbReference type="Proteomes" id="UP000250140">
    <property type="component" value="Unassembled WGS sequence"/>
</dbReference>
<proteinExistence type="predicted"/>
<feature type="region of interest" description="Disordered" evidence="1">
    <location>
        <begin position="65"/>
        <end position="148"/>
    </location>
</feature>
<protein>
    <submittedName>
        <fullName evidence="2">Uncharacterized protein</fullName>
    </submittedName>
</protein>